<reference evidence="8 9" key="1">
    <citation type="journal article" date="2016" name="Mol. Biol. Evol.">
        <title>Comparative Genomics of Early-Diverging Mushroom-Forming Fungi Provides Insights into the Origins of Lignocellulose Decay Capabilities.</title>
        <authorList>
            <person name="Nagy L.G."/>
            <person name="Riley R."/>
            <person name="Tritt A."/>
            <person name="Adam C."/>
            <person name="Daum C."/>
            <person name="Floudas D."/>
            <person name="Sun H."/>
            <person name="Yadav J.S."/>
            <person name="Pangilinan J."/>
            <person name="Larsson K.H."/>
            <person name="Matsuura K."/>
            <person name="Barry K."/>
            <person name="Labutti K."/>
            <person name="Kuo R."/>
            <person name="Ohm R.A."/>
            <person name="Bhattacharya S.S."/>
            <person name="Shirouzu T."/>
            <person name="Yoshinaga Y."/>
            <person name="Martin F.M."/>
            <person name="Grigoriev I.V."/>
            <person name="Hibbett D.S."/>
        </authorList>
    </citation>
    <scope>NUCLEOTIDE SEQUENCE [LARGE SCALE GENOMIC DNA]</scope>
    <source>
        <strain evidence="8 9">HHB12029</strain>
    </source>
</reference>
<dbReference type="InterPro" id="IPR017972">
    <property type="entry name" value="Cyt_P450_CS"/>
</dbReference>
<dbReference type="InterPro" id="IPR036396">
    <property type="entry name" value="Cyt_P450_sf"/>
</dbReference>
<organism evidence="8 9">
    <name type="scientific">Exidia glandulosa HHB12029</name>
    <dbReference type="NCBI Taxonomy" id="1314781"/>
    <lineage>
        <taxon>Eukaryota</taxon>
        <taxon>Fungi</taxon>
        <taxon>Dikarya</taxon>
        <taxon>Basidiomycota</taxon>
        <taxon>Agaricomycotina</taxon>
        <taxon>Agaricomycetes</taxon>
        <taxon>Auriculariales</taxon>
        <taxon>Exidiaceae</taxon>
        <taxon>Exidia</taxon>
    </lineage>
</organism>
<dbReference type="PRINTS" id="PR00465">
    <property type="entry name" value="EP450IV"/>
</dbReference>
<dbReference type="AlphaFoldDB" id="A0A165CT38"/>
<dbReference type="InterPro" id="IPR002403">
    <property type="entry name" value="Cyt_P450_E_grp-IV"/>
</dbReference>
<dbReference type="InterPro" id="IPR001128">
    <property type="entry name" value="Cyt_P450"/>
</dbReference>
<dbReference type="PROSITE" id="PS00086">
    <property type="entry name" value="CYTOCHROME_P450"/>
    <property type="match status" value="1"/>
</dbReference>
<keyword evidence="5 6" id="KW-0408">Iron</keyword>
<keyword evidence="7" id="KW-0503">Monooxygenase</keyword>
<keyword evidence="9" id="KW-1185">Reference proteome</keyword>
<dbReference type="EMBL" id="KV426291">
    <property type="protein sequence ID" value="KZV83063.1"/>
    <property type="molecule type" value="Genomic_DNA"/>
</dbReference>
<dbReference type="Gene3D" id="1.10.630.10">
    <property type="entry name" value="Cytochrome P450"/>
    <property type="match status" value="1"/>
</dbReference>
<dbReference type="Proteomes" id="UP000077266">
    <property type="component" value="Unassembled WGS sequence"/>
</dbReference>
<dbReference type="STRING" id="1314781.A0A165CT38"/>
<evidence type="ECO:0000256" key="4">
    <source>
        <dbReference type="ARBA" id="ARBA00023002"/>
    </source>
</evidence>
<evidence type="ECO:0000313" key="8">
    <source>
        <dbReference type="EMBL" id="KZV83063.1"/>
    </source>
</evidence>
<accession>A0A165CT38</accession>
<dbReference type="GO" id="GO:0005506">
    <property type="term" value="F:iron ion binding"/>
    <property type="evidence" value="ECO:0007669"/>
    <property type="project" value="InterPro"/>
</dbReference>
<gene>
    <name evidence="8" type="ORF">EXIGLDRAFT_626248</name>
</gene>
<dbReference type="OrthoDB" id="1844152at2759"/>
<protein>
    <submittedName>
        <fullName evidence="8">Cytochrome P450</fullName>
    </submittedName>
</protein>
<evidence type="ECO:0000256" key="2">
    <source>
        <dbReference type="ARBA" id="ARBA00010617"/>
    </source>
</evidence>
<name>A0A165CT38_EXIGL</name>
<keyword evidence="3 6" id="KW-0479">Metal-binding</keyword>
<evidence type="ECO:0000256" key="1">
    <source>
        <dbReference type="ARBA" id="ARBA00001971"/>
    </source>
</evidence>
<evidence type="ECO:0000256" key="5">
    <source>
        <dbReference type="ARBA" id="ARBA00023004"/>
    </source>
</evidence>
<dbReference type="GO" id="GO:0020037">
    <property type="term" value="F:heme binding"/>
    <property type="evidence" value="ECO:0007669"/>
    <property type="project" value="InterPro"/>
</dbReference>
<dbReference type="InParanoid" id="A0A165CT38"/>
<evidence type="ECO:0000256" key="3">
    <source>
        <dbReference type="ARBA" id="ARBA00022723"/>
    </source>
</evidence>
<dbReference type="GO" id="GO:0004497">
    <property type="term" value="F:monooxygenase activity"/>
    <property type="evidence" value="ECO:0007669"/>
    <property type="project" value="UniProtKB-KW"/>
</dbReference>
<dbReference type="GO" id="GO:0016705">
    <property type="term" value="F:oxidoreductase activity, acting on paired donors, with incorporation or reduction of molecular oxygen"/>
    <property type="evidence" value="ECO:0007669"/>
    <property type="project" value="InterPro"/>
</dbReference>
<feature type="binding site" description="axial binding residue" evidence="6">
    <location>
        <position position="423"/>
    </location>
    <ligand>
        <name>heme</name>
        <dbReference type="ChEBI" id="CHEBI:30413"/>
    </ligand>
    <ligandPart>
        <name>Fe</name>
        <dbReference type="ChEBI" id="CHEBI:18248"/>
    </ligandPart>
</feature>
<evidence type="ECO:0000313" key="9">
    <source>
        <dbReference type="Proteomes" id="UP000077266"/>
    </source>
</evidence>
<dbReference type="SUPFAM" id="SSF48264">
    <property type="entry name" value="Cytochrome P450"/>
    <property type="match status" value="1"/>
</dbReference>
<proteinExistence type="inferred from homology"/>
<dbReference type="Pfam" id="PF00067">
    <property type="entry name" value="p450"/>
    <property type="match status" value="1"/>
</dbReference>
<comment type="similarity">
    <text evidence="2 7">Belongs to the cytochrome P450 family.</text>
</comment>
<dbReference type="CDD" id="cd11041">
    <property type="entry name" value="CYP503A1-like"/>
    <property type="match status" value="1"/>
</dbReference>
<sequence>MAEPAQIPVVGAGTGPFAGQLASMRSIKSLKDWVGEGYRKYYATVFKVRAFQDWQLIVSGPTLIDELRKAPDDVLSFREATSKSLEADYTLGDWRDESLLHVGLVKTRLTRSLAGLFPSVMEEINAAFEDEITNKLTGNEWTTMAVVQPLSRVVCRTSNRVFVGLPLCRNSEYVDINVRYTVDVVVSANIIKQFPWFMKPLVGRYMTPIPKTYANASRVMTEFIDERKRQTEEHGKNWEEKPDDFLQWILDAGEPREKETPALITRLLRLNFAAIHTTALSFTFALYHVAAEPAKYQEALRQEVHEVLSRHGWTKAAMEKMRKMDSLLRETQRYHGLGALSMTRLAMQDFTFSDGTHVKKGQLVAAASRATHYDGSIYPEPDKFDGFRFYNENEEKEDELSLPNRLVSTSFDFLTFGTGRHACPGRFWAANEMKAMMAYMLTHYDMKMEHEGEVPKEQWFGSAVVPDRSARMMLRKREAQVY</sequence>
<comment type="cofactor">
    <cofactor evidence="1 6">
        <name>heme</name>
        <dbReference type="ChEBI" id="CHEBI:30413"/>
    </cofactor>
</comment>
<evidence type="ECO:0000256" key="6">
    <source>
        <dbReference type="PIRSR" id="PIRSR602403-1"/>
    </source>
</evidence>
<dbReference type="PANTHER" id="PTHR46206">
    <property type="entry name" value="CYTOCHROME P450"/>
    <property type="match status" value="1"/>
</dbReference>
<keyword evidence="4 7" id="KW-0560">Oxidoreductase</keyword>
<evidence type="ECO:0000256" key="7">
    <source>
        <dbReference type="RuleBase" id="RU000461"/>
    </source>
</evidence>
<keyword evidence="6 7" id="KW-0349">Heme</keyword>